<protein>
    <submittedName>
        <fullName evidence="3">Unnamed protein product</fullName>
    </submittedName>
</protein>
<dbReference type="InterPro" id="IPR006600">
    <property type="entry name" value="HTH_CenpB_DNA-bd_dom"/>
</dbReference>
<keyword evidence="4" id="KW-1185">Reference proteome</keyword>
<keyword evidence="1" id="KW-0238">DNA-binding</keyword>
<evidence type="ECO:0000259" key="2">
    <source>
        <dbReference type="PROSITE" id="PS51253"/>
    </source>
</evidence>
<dbReference type="GO" id="GO:0005634">
    <property type="term" value="C:nucleus"/>
    <property type="evidence" value="ECO:0007669"/>
    <property type="project" value="TreeGrafter"/>
</dbReference>
<name>A0A9W7D6E8_9STRA</name>
<gene>
    <name evidence="3" type="ORF">Pfra01_002243800</name>
</gene>
<organism evidence="3 4">
    <name type="scientific">Phytophthora fragariaefolia</name>
    <dbReference type="NCBI Taxonomy" id="1490495"/>
    <lineage>
        <taxon>Eukaryota</taxon>
        <taxon>Sar</taxon>
        <taxon>Stramenopiles</taxon>
        <taxon>Oomycota</taxon>
        <taxon>Peronosporomycetes</taxon>
        <taxon>Peronosporales</taxon>
        <taxon>Peronosporaceae</taxon>
        <taxon>Phytophthora</taxon>
    </lineage>
</organism>
<feature type="domain" description="HTH CENPB-type" evidence="2">
    <location>
        <begin position="67"/>
        <end position="139"/>
    </location>
</feature>
<accession>A0A9W7D6E8</accession>
<dbReference type="SMART" id="SM00674">
    <property type="entry name" value="CENPB"/>
    <property type="match status" value="1"/>
</dbReference>
<comment type="caution">
    <text evidence="3">The sequence shown here is derived from an EMBL/GenBank/DDBJ whole genome shotgun (WGS) entry which is preliminary data.</text>
</comment>
<dbReference type="Pfam" id="PF03184">
    <property type="entry name" value="DDE_1"/>
    <property type="match status" value="1"/>
</dbReference>
<sequence length="346" mass="38789">MPSSRMPKSMAEKKEVVQWIEKNGGVPTPAAVYFKNERGWKVSEAQVRYWWKQRTATKAAPALCSRLSGAGAKPRLSEIKDILFDQVLFRRPAKEKVSRDWIRDAGQRLAASELGDADFVASDRWVNGFMRRYGLSLRRTTNLTVLTDDVLTDRAVSFLRHLTSRIDGLSDDHTILLDETAVYFEGPRRQAVDQVGARHVVLKSTGFASMPVTAVLAVMTTGRKLPPLIVLKGAKQDDKIERYGNVYVVNQPKAWVDSALLTRWLDLVFPPIFDTCTQGKALLWDSMRAHISKMVKARCAAKGVQMFVIPGGLTPYVQAGDIGIYKSFKYKLSPIIDSWKKSDAVL</sequence>
<dbReference type="PANTHER" id="PTHR19303">
    <property type="entry name" value="TRANSPOSON"/>
    <property type="match status" value="1"/>
</dbReference>
<dbReference type="AlphaFoldDB" id="A0A9W7D6E8"/>
<dbReference type="InterPro" id="IPR050863">
    <property type="entry name" value="CenT-Element_Derived"/>
</dbReference>
<dbReference type="Proteomes" id="UP001165121">
    <property type="component" value="Unassembled WGS sequence"/>
</dbReference>
<dbReference type="EMBL" id="BSXT01003441">
    <property type="protein sequence ID" value="GMF54040.1"/>
    <property type="molecule type" value="Genomic_DNA"/>
</dbReference>
<reference evidence="3" key="1">
    <citation type="submission" date="2023-04" db="EMBL/GenBank/DDBJ databases">
        <title>Phytophthora fragariaefolia NBRC 109709.</title>
        <authorList>
            <person name="Ichikawa N."/>
            <person name="Sato H."/>
            <person name="Tonouchi N."/>
        </authorList>
    </citation>
    <scope>NUCLEOTIDE SEQUENCE</scope>
    <source>
        <strain evidence="3">NBRC 109709</strain>
    </source>
</reference>
<evidence type="ECO:0000256" key="1">
    <source>
        <dbReference type="ARBA" id="ARBA00023125"/>
    </source>
</evidence>
<evidence type="ECO:0000313" key="4">
    <source>
        <dbReference type="Proteomes" id="UP001165121"/>
    </source>
</evidence>
<dbReference type="PROSITE" id="PS51253">
    <property type="entry name" value="HTH_CENPB"/>
    <property type="match status" value="1"/>
</dbReference>
<dbReference type="InterPro" id="IPR004875">
    <property type="entry name" value="DDE_SF_endonuclease_dom"/>
</dbReference>
<dbReference type="GO" id="GO:0003677">
    <property type="term" value="F:DNA binding"/>
    <property type="evidence" value="ECO:0007669"/>
    <property type="project" value="UniProtKB-KW"/>
</dbReference>
<dbReference type="PANTHER" id="PTHR19303:SF74">
    <property type="entry name" value="POGO TRANSPOSABLE ELEMENT WITH KRAB DOMAIN"/>
    <property type="match status" value="1"/>
</dbReference>
<evidence type="ECO:0000313" key="3">
    <source>
        <dbReference type="EMBL" id="GMF54040.1"/>
    </source>
</evidence>
<proteinExistence type="predicted"/>
<dbReference type="OrthoDB" id="117458at2759"/>
<dbReference type="Pfam" id="PF03221">
    <property type="entry name" value="HTH_Tnp_Tc5"/>
    <property type="match status" value="1"/>
</dbReference>